<name>A0A0V8GDD8_9BACL</name>
<sequence>MSSLLIVGILVPILFIAFLWFNIKGLRTMWRDYKRTGSIVALGFFIVGIIGIFTGVWTTLVVIIYYLLRPARG</sequence>
<keyword evidence="1" id="KW-0472">Membrane</keyword>
<accession>A0A0V8GDD8</accession>
<evidence type="ECO:0000256" key="1">
    <source>
        <dbReference type="SAM" id="Phobius"/>
    </source>
</evidence>
<feature type="transmembrane region" description="Helical" evidence="1">
    <location>
        <begin position="6"/>
        <end position="23"/>
    </location>
</feature>
<dbReference type="OrthoDB" id="2357458at2"/>
<comment type="caution">
    <text evidence="2">The sequence shown here is derived from an EMBL/GenBank/DDBJ whole genome shotgun (WGS) entry which is preliminary data.</text>
</comment>
<dbReference type="Proteomes" id="UP000053797">
    <property type="component" value="Unassembled WGS sequence"/>
</dbReference>
<reference evidence="2 3" key="1">
    <citation type="journal article" date="2015" name="Int. J. Syst. Evol. Microbiol.">
        <title>Exiguobacterium enclense sp. nov., isolated from sediment.</title>
        <authorList>
            <person name="Dastager S.G."/>
            <person name="Mawlankar R."/>
            <person name="Sonalkar V.V."/>
            <person name="Thorat M.N."/>
            <person name="Mual P."/>
            <person name="Verma A."/>
            <person name="Krishnamurthi S."/>
            <person name="Tang S.K."/>
            <person name="Li W.J."/>
        </authorList>
    </citation>
    <scope>NUCLEOTIDE SEQUENCE [LARGE SCALE GENOMIC DNA]</scope>
    <source>
        <strain evidence="2 3">NIO-1109</strain>
    </source>
</reference>
<proteinExistence type="predicted"/>
<dbReference type="EMBL" id="LNQL01000005">
    <property type="protein sequence ID" value="KSU48159.1"/>
    <property type="molecule type" value="Genomic_DNA"/>
</dbReference>
<evidence type="ECO:0000313" key="3">
    <source>
        <dbReference type="Proteomes" id="UP000053797"/>
    </source>
</evidence>
<dbReference type="AlphaFoldDB" id="A0A0V8GDD8"/>
<feature type="transmembrane region" description="Helical" evidence="1">
    <location>
        <begin position="44"/>
        <end position="68"/>
    </location>
</feature>
<evidence type="ECO:0000313" key="2">
    <source>
        <dbReference type="EMBL" id="KSU48159.1"/>
    </source>
</evidence>
<organism evidence="2 3">
    <name type="scientific">Exiguobacterium indicum</name>
    <dbReference type="NCBI Taxonomy" id="296995"/>
    <lineage>
        <taxon>Bacteria</taxon>
        <taxon>Bacillati</taxon>
        <taxon>Bacillota</taxon>
        <taxon>Bacilli</taxon>
        <taxon>Bacillales</taxon>
        <taxon>Bacillales Family XII. Incertae Sedis</taxon>
        <taxon>Exiguobacterium</taxon>
    </lineage>
</organism>
<keyword evidence="1" id="KW-1133">Transmembrane helix</keyword>
<protein>
    <submittedName>
        <fullName evidence="2">Uncharacterized protein</fullName>
    </submittedName>
</protein>
<dbReference type="RefSeq" id="WP_058265760.1">
    <property type="nucleotide sequence ID" value="NZ_FMYN01000005.1"/>
</dbReference>
<keyword evidence="1" id="KW-0812">Transmembrane</keyword>
<gene>
    <name evidence="2" type="ORF">AS033_13570</name>
</gene>